<feature type="region of interest" description="Disordered" evidence="13">
    <location>
        <begin position="432"/>
        <end position="520"/>
    </location>
</feature>
<evidence type="ECO:0000256" key="14">
    <source>
        <dbReference type="SAM" id="SignalP"/>
    </source>
</evidence>
<evidence type="ECO:0000313" key="16">
    <source>
        <dbReference type="EMBL" id="OAQ71048.1"/>
    </source>
</evidence>
<feature type="compositionally biased region" description="Polar residues" evidence="13">
    <location>
        <begin position="507"/>
        <end position="520"/>
    </location>
</feature>
<keyword evidence="3" id="KW-1003">Cell membrane</keyword>
<evidence type="ECO:0000256" key="4">
    <source>
        <dbReference type="ARBA" id="ARBA00022670"/>
    </source>
</evidence>
<dbReference type="PROSITE" id="PS51767">
    <property type="entry name" value="PEPTIDASE_A1"/>
    <property type="match status" value="1"/>
</dbReference>
<reference evidence="16 17" key="1">
    <citation type="journal article" date="2016" name="PLoS Pathog.">
        <title>Biosynthesis of antibiotic leucinostatins in bio-control fungus Purpureocillium lilacinum and their inhibition on phytophthora revealed by genome mining.</title>
        <authorList>
            <person name="Wang G."/>
            <person name="Liu Z."/>
            <person name="Lin R."/>
            <person name="Li E."/>
            <person name="Mao Z."/>
            <person name="Ling J."/>
            <person name="Yang Y."/>
            <person name="Yin W.B."/>
            <person name="Xie B."/>
        </authorList>
    </citation>
    <scope>NUCLEOTIDE SEQUENCE [LARGE SCALE GENOMIC DNA]</scope>
    <source>
        <strain evidence="16">170</strain>
    </source>
</reference>
<dbReference type="GO" id="GO:0004190">
    <property type="term" value="F:aspartic-type endopeptidase activity"/>
    <property type="evidence" value="ECO:0007669"/>
    <property type="project" value="UniProtKB-KW"/>
</dbReference>
<dbReference type="AlphaFoldDB" id="A0A179G0P5"/>
<feature type="compositionally biased region" description="Low complexity" evidence="13">
    <location>
        <begin position="495"/>
        <end position="505"/>
    </location>
</feature>
<dbReference type="Gene3D" id="2.40.70.10">
    <property type="entry name" value="Acid Proteases"/>
    <property type="match status" value="2"/>
</dbReference>
<accession>A0A179G0P5</accession>
<dbReference type="Proteomes" id="UP000078397">
    <property type="component" value="Unassembled WGS sequence"/>
</dbReference>
<comment type="similarity">
    <text evidence="2">Belongs to the peptidase A1 family.</text>
</comment>
<keyword evidence="17" id="KW-1185">Reference proteome</keyword>
<keyword evidence="9" id="KW-0325">Glycoprotein</keyword>
<evidence type="ECO:0000256" key="2">
    <source>
        <dbReference type="ARBA" id="ARBA00007447"/>
    </source>
</evidence>
<dbReference type="InterPro" id="IPR021109">
    <property type="entry name" value="Peptidase_aspartic_dom_sf"/>
</dbReference>
<keyword evidence="8" id="KW-0472">Membrane</keyword>
<dbReference type="GO" id="GO:0005886">
    <property type="term" value="C:plasma membrane"/>
    <property type="evidence" value="ECO:0007669"/>
    <property type="project" value="UniProtKB-SubCell"/>
</dbReference>
<dbReference type="SUPFAM" id="SSF50630">
    <property type="entry name" value="Acid proteases"/>
    <property type="match status" value="1"/>
</dbReference>
<dbReference type="InterPro" id="IPR033121">
    <property type="entry name" value="PEPTIDASE_A1"/>
</dbReference>
<comment type="subcellular location">
    <subcellularLocation>
        <location evidence="1">Cell membrane</location>
    </subcellularLocation>
</comment>
<evidence type="ECO:0000256" key="11">
    <source>
        <dbReference type="PIRSR" id="PIRSR601461-1"/>
    </source>
</evidence>
<feature type="active site" evidence="11">
    <location>
        <position position="145"/>
    </location>
</feature>
<keyword evidence="6" id="KW-0064">Aspartyl protease</keyword>
<dbReference type="InterPro" id="IPR001461">
    <property type="entry name" value="Aspartic_peptidase_A1"/>
</dbReference>
<comment type="caution">
    <text evidence="16">The sequence shown here is derived from an EMBL/GenBank/DDBJ whole genome shotgun (WGS) entry which is preliminary data.</text>
</comment>
<dbReference type="PANTHER" id="PTHR47966">
    <property type="entry name" value="BETA-SITE APP-CLEAVING ENZYME, ISOFORM A-RELATED"/>
    <property type="match status" value="1"/>
</dbReference>
<feature type="disulfide bond" evidence="12">
    <location>
        <begin position="360"/>
        <end position="392"/>
    </location>
</feature>
<dbReference type="STRING" id="1380566.A0A179G0P5"/>
<feature type="active site" evidence="11">
    <location>
        <position position="325"/>
    </location>
</feature>
<dbReference type="EMBL" id="LSBJ02000002">
    <property type="protein sequence ID" value="OAQ71048.1"/>
    <property type="molecule type" value="Genomic_DNA"/>
</dbReference>
<sequence>MIPTVVVLQLALWTFSASAFYPYTPLWLKEKEDLNLLGEAKRNAVVEAEDELTFKIEKKAQQNNESPGRLAAKQAVWLKEKYKHTRTGASVDKSVERRANSYKIMEASQPSQSMAAGIDQDGTDYSYFLKAGLGSKGKQLYMLIDTGAGSSWVMGSGCADSPCSMHTTFGKDDSSTLSDGGKTFSISYGSGTVQGTLVTDTISVAGISLQYTFGQASKTSDDFAHFAFDGILGMSMSQGSSDNFLKTLADSKKLDKNLFGIHLNRAADGSNDGEIKFGSANSDKYTGDISYTSVGSKDGDWAIQIDDMTYDGKKAGSGGVLAYIDTGTSFIFGPPDQTKKIHNVIPGSETSDGKTFTVPCDSNKSLTFTFSGVDYKLSPKDWIAPKDSSGKCTSNIYGHEVVKGSWLLGDTFLKNVYTVFDRDEKRIGFAVAAGSQGGSSSSSSSNSPSGSSSPTETTVGPTTGTATTLTTGVTTQPDASTQSKRPPLGLSGHETGTTGSGSAATKPTETPKSAASDVSPQQDAKLAVIVFFAGLIALVA</sequence>
<keyword evidence="4" id="KW-0645">Protease</keyword>
<dbReference type="GO" id="GO:0006508">
    <property type="term" value="P:proteolysis"/>
    <property type="evidence" value="ECO:0007669"/>
    <property type="project" value="UniProtKB-KW"/>
</dbReference>
<name>A0A179G0P5_METCM</name>
<dbReference type="OrthoDB" id="660550at2759"/>
<keyword evidence="10" id="KW-0449">Lipoprotein</keyword>
<feature type="compositionally biased region" description="Low complexity" evidence="13">
    <location>
        <begin position="432"/>
        <end position="475"/>
    </location>
</feature>
<evidence type="ECO:0000256" key="5">
    <source>
        <dbReference type="ARBA" id="ARBA00022729"/>
    </source>
</evidence>
<protein>
    <submittedName>
        <fullName evidence="16">Aspartic-type endopeptidase (CtsD)</fullName>
    </submittedName>
</protein>
<dbReference type="PANTHER" id="PTHR47966:SF75">
    <property type="entry name" value="ENDOPEPTIDASE (CTSD), PUTATIVE (AFU_ORTHOLOGUE AFUA_4G07040)-RELATED"/>
    <property type="match status" value="1"/>
</dbReference>
<evidence type="ECO:0000256" key="8">
    <source>
        <dbReference type="ARBA" id="ARBA00023136"/>
    </source>
</evidence>
<evidence type="ECO:0000256" key="1">
    <source>
        <dbReference type="ARBA" id="ARBA00004236"/>
    </source>
</evidence>
<dbReference type="GeneID" id="28846908"/>
<dbReference type="FunFam" id="2.40.70.10:FF:000060">
    <property type="entry name" value="Aspartic-type endopeptidase ctsD"/>
    <property type="match status" value="1"/>
</dbReference>
<dbReference type="Pfam" id="PF00026">
    <property type="entry name" value="Asp"/>
    <property type="match status" value="1"/>
</dbReference>
<dbReference type="RefSeq" id="XP_018147585.1">
    <property type="nucleotide sequence ID" value="XM_018282914.1"/>
</dbReference>
<evidence type="ECO:0000256" key="10">
    <source>
        <dbReference type="ARBA" id="ARBA00023288"/>
    </source>
</evidence>
<dbReference type="FunFam" id="2.40.70.10:FF:000085">
    <property type="entry name" value="Aspartic-type endopeptidase (CtsD), putative"/>
    <property type="match status" value="1"/>
</dbReference>
<feature type="disulfide bond" evidence="12">
    <location>
        <begin position="158"/>
        <end position="163"/>
    </location>
</feature>
<keyword evidence="5 14" id="KW-0732">Signal</keyword>
<gene>
    <name evidence="16" type="ORF">VFPPC_03408</name>
</gene>
<keyword evidence="7" id="KW-0378">Hydrolase</keyword>
<evidence type="ECO:0000256" key="12">
    <source>
        <dbReference type="PIRSR" id="PIRSR601461-2"/>
    </source>
</evidence>
<evidence type="ECO:0000256" key="7">
    <source>
        <dbReference type="ARBA" id="ARBA00022801"/>
    </source>
</evidence>
<keyword evidence="12" id="KW-1015">Disulfide bond</keyword>
<dbReference type="CDD" id="cd05471">
    <property type="entry name" value="pepsin_like"/>
    <property type="match status" value="1"/>
</dbReference>
<dbReference type="PRINTS" id="PR00792">
    <property type="entry name" value="PEPSIN"/>
</dbReference>
<evidence type="ECO:0000256" key="9">
    <source>
        <dbReference type="ARBA" id="ARBA00023180"/>
    </source>
</evidence>
<evidence type="ECO:0000256" key="13">
    <source>
        <dbReference type="SAM" id="MobiDB-lite"/>
    </source>
</evidence>
<evidence type="ECO:0000259" key="15">
    <source>
        <dbReference type="PROSITE" id="PS51767"/>
    </source>
</evidence>
<dbReference type="KEGG" id="pchm:VFPPC_03408"/>
<evidence type="ECO:0000256" key="6">
    <source>
        <dbReference type="ARBA" id="ARBA00022750"/>
    </source>
</evidence>
<feature type="signal peptide" evidence="14">
    <location>
        <begin position="1"/>
        <end position="19"/>
    </location>
</feature>
<evidence type="ECO:0000313" key="17">
    <source>
        <dbReference type="Proteomes" id="UP000078397"/>
    </source>
</evidence>
<feature type="chain" id="PRO_5008102215" evidence="14">
    <location>
        <begin position="20"/>
        <end position="540"/>
    </location>
</feature>
<dbReference type="InterPro" id="IPR034164">
    <property type="entry name" value="Pepsin-like_dom"/>
</dbReference>
<organism evidence="16 17">
    <name type="scientific">Pochonia chlamydosporia 170</name>
    <dbReference type="NCBI Taxonomy" id="1380566"/>
    <lineage>
        <taxon>Eukaryota</taxon>
        <taxon>Fungi</taxon>
        <taxon>Dikarya</taxon>
        <taxon>Ascomycota</taxon>
        <taxon>Pezizomycotina</taxon>
        <taxon>Sordariomycetes</taxon>
        <taxon>Hypocreomycetidae</taxon>
        <taxon>Hypocreales</taxon>
        <taxon>Clavicipitaceae</taxon>
        <taxon>Pochonia</taxon>
    </lineage>
</organism>
<evidence type="ECO:0000256" key="3">
    <source>
        <dbReference type="ARBA" id="ARBA00022475"/>
    </source>
</evidence>
<proteinExistence type="inferred from homology"/>
<feature type="domain" description="Peptidase A1" evidence="15">
    <location>
        <begin position="127"/>
        <end position="430"/>
    </location>
</feature>